<evidence type="ECO:0000259" key="2">
    <source>
        <dbReference type="PROSITE" id="PS51384"/>
    </source>
</evidence>
<dbReference type="SUPFAM" id="SSF63380">
    <property type="entry name" value="Riboflavin synthase domain-like"/>
    <property type="match status" value="1"/>
</dbReference>
<dbReference type="Gene3D" id="3.30.310.50">
    <property type="entry name" value="Alpha-D-phosphohexomutase, C-terminal domain"/>
    <property type="match status" value="1"/>
</dbReference>
<dbReference type="AlphaFoldDB" id="A0A9E7ZKE3"/>
<dbReference type="Pfam" id="PF08021">
    <property type="entry name" value="FAD_binding_9"/>
    <property type="match status" value="1"/>
</dbReference>
<dbReference type="GO" id="GO:0016491">
    <property type="term" value="F:oxidoreductase activity"/>
    <property type="evidence" value="ECO:0007669"/>
    <property type="project" value="InterPro"/>
</dbReference>
<dbReference type="InterPro" id="IPR014543">
    <property type="entry name" value="UCP028291"/>
</dbReference>
<dbReference type="InterPro" id="IPR039261">
    <property type="entry name" value="FNR_nucleotide-bd"/>
</dbReference>
<evidence type="ECO:0000313" key="3">
    <source>
        <dbReference type="EMBL" id="UZF86468.1"/>
    </source>
</evidence>
<proteinExistence type="inferred from homology"/>
<dbReference type="Gene3D" id="3.40.50.80">
    <property type="entry name" value="Nucleotide-binding domain of ferredoxin-NADP reductase (FNR) module"/>
    <property type="match status" value="1"/>
</dbReference>
<gene>
    <name evidence="3" type="ORF">NWE54_22245</name>
</gene>
<dbReference type="CDD" id="cd06193">
    <property type="entry name" value="siderophore_interacting"/>
    <property type="match status" value="1"/>
</dbReference>
<evidence type="ECO:0000256" key="1">
    <source>
        <dbReference type="ARBA" id="ARBA00035644"/>
    </source>
</evidence>
<name>A0A9E7ZKE3_9HYPH</name>
<comment type="similarity">
    <text evidence="1">Belongs to the SIP oxidoreductase family.</text>
</comment>
<dbReference type="InterPro" id="IPR017938">
    <property type="entry name" value="Riboflavin_synthase-like_b-brl"/>
</dbReference>
<protein>
    <submittedName>
        <fullName evidence="3">Siderophore-interacting protein</fullName>
    </submittedName>
</protein>
<reference evidence="3" key="1">
    <citation type="submission" date="2022-08" db="EMBL/GenBank/DDBJ databases">
        <title>Complete Genome Sequences of 2 Bosea sp. soil isolates.</title>
        <authorList>
            <person name="Alvarez Arevalo M."/>
            <person name="Sterndorff E.B."/>
            <person name="Faurdal D."/>
            <person name="Joergensen T.S."/>
            <person name="Weber T."/>
        </authorList>
    </citation>
    <scope>NUCLEOTIDE SEQUENCE</scope>
    <source>
        <strain evidence="3">NBC_00436</strain>
    </source>
</reference>
<feature type="domain" description="FAD-binding FR-type" evidence="2">
    <location>
        <begin position="104"/>
        <end position="229"/>
    </location>
</feature>
<dbReference type="InterPro" id="IPR017927">
    <property type="entry name" value="FAD-bd_FR_type"/>
</dbReference>
<dbReference type="PROSITE" id="PS51384">
    <property type="entry name" value="FAD_FR"/>
    <property type="match status" value="1"/>
</dbReference>
<dbReference type="PANTHER" id="PTHR30157">
    <property type="entry name" value="FERRIC REDUCTASE, NADPH-DEPENDENT"/>
    <property type="match status" value="1"/>
</dbReference>
<dbReference type="Pfam" id="PF09981">
    <property type="entry name" value="DUF2218"/>
    <property type="match status" value="1"/>
</dbReference>
<sequence>MLATSTRIALANPVGVLKPLCEHLVEHEAVITEQGGTTIITLDGSHARIELTTAALDVHVEAPDLSTLLGMKRAIASHVIEFAPKGTTPEMRWTGDGTGPALPPELRILTVTGVARITPHMARIRFTGENLARYDHIDALHVRLFIPPEGVSEPSWPMVGDDGLLLPSPAETKPLVRKYTIREIDVAAGTLALDFVLHEDAGPGSAFAFRAKAGDRIGMAGPGGRGLKPAERYVFLADETGLPAVARMLENLPAEAKGQVFIEVADAGEEQPLRYPPGVSLTWLHRGKAAPGSVTLLPDAFATIDWPEDGPSTYLWSASEHAAFKAIRAASRGKLRPERDQNLVVSYWRAGASDEEHVAAKKAEAAKG</sequence>
<organism evidence="3">
    <name type="scientific">Bosea sp. NBC_00436</name>
    <dbReference type="NCBI Taxonomy" id="2969620"/>
    <lineage>
        <taxon>Bacteria</taxon>
        <taxon>Pseudomonadati</taxon>
        <taxon>Pseudomonadota</taxon>
        <taxon>Alphaproteobacteria</taxon>
        <taxon>Hyphomicrobiales</taxon>
        <taxon>Boseaceae</taxon>
        <taxon>Bosea</taxon>
    </lineage>
</organism>
<dbReference type="InterPro" id="IPR039374">
    <property type="entry name" value="SIP_fam"/>
</dbReference>
<dbReference type="Pfam" id="PF04954">
    <property type="entry name" value="SIP"/>
    <property type="match status" value="1"/>
</dbReference>
<dbReference type="EMBL" id="CP102774">
    <property type="protein sequence ID" value="UZF86468.1"/>
    <property type="molecule type" value="Genomic_DNA"/>
</dbReference>
<dbReference type="InterPro" id="IPR013113">
    <property type="entry name" value="SIP_FAD-bd"/>
</dbReference>
<dbReference type="Gene3D" id="2.40.30.10">
    <property type="entry name" value="Translation factors"/>
    <property type="match status" value="1"/>
</dbReference>
<accession>A0A9E7ZKE3</accession>
<dbReference type="PANTHER" id="PTHR30157:SF0">
    <property type="entry name" value="NADPH-DEPENDENT FERRIC-CHELATE REDUCTASE"/>
    <property type="match status" value="1"/>
</dbReference>
<dbReference type="InterPro" id="IPR007037">
    <property type="entry name" value="SIP_rossman_dom"/>
</dbReference>